<reference evidence="2" key="1">
    <citation type="submission" date="2020-08" db="EMBL/GenBank/DDBJ databases">
        <title>Multicomponent nature underlies the extraordinary mechanical properties of spider dragline silk.</title>
        <authorList>
            <person name="Kono N."/>
            <person name="Nakamura H."/>
            <person name="Mori M."/>
            <person name="Yoshida Y."/>
            <person name="Ohtoshi R."/>
            <person name="Malay A.D."/>
            <person name="Moran D.A.P."/>
            <person name="Tomita M."/>
            <person name="Numata K."/>
            <person name="Arakawa K."/>
        </authorList>
    </citation>
    <scope>NUCLEOTIDE SEQUENCE</scope>
</reference>
<keyword evidence="3" id="KW-1185">Reference proteome</keyword>
<dbReference type="EMBL" id="BMAW01064144">
    <property type="protein sequence ID" value="GFT43585.1"/>
    <property type="molecule type" value="Genomic_DNA"/>
</dbReference>
<dbReference type="Proteomes" id="UP000887013">
    <property type="component" value="Unassembled WGS sequence"/>
</dbReference>
<name>A0A8X6P007_NEPPI</name>
<accession>A0A8X6P007</accession>
<dbReference type="InterPro" id="IPR043502">
    <property type="entry name" value="DNA/RNA_pol_sf"/>
</dbReference>
<organism evidence="2 3">
    <name type="scientific">Nephila pilipes</name>
    <name type="common">Giant wood spider</name>
    <name type="synonym">Nephila maculata</name>
    <dbReference type="NCBI Taxonomy" id="299642"/>
    <lineage>
        <taxon>Eukaryota</taxon>
        <taxon>Metazoa</taxon>
        <taxon>Ecdysozoa</taxon>
        <taxon>Arthropoda</taxon>
        <taxon>Chelicerata</taxon>
        <taxon>Arachnida</taxon>
        <taxon>Araneae</taxon>
        <taxon>Araneomorphae</taxon>
        <taxon>Entelegynae</taxon>
        <taxon>Araneoidea</taxon>
        <taxon>Nephilidae</taxon>
        <taxon>Nephila</taxon>
    </lineage>
</organism>
<comment type="caution">
    <text evidence="2">The sequence shown here is derived from an EMBL/GenBank/DDBJ whole genome shotgun (WGS) entry which is preliminary data.</text>
</comment>
<dbReference type="OrthoDB" id="6433130at2759"/>
<dbReference type="PANTHER" id="PTHR47331:SF1">
    <property type="entry name" value="GAG-LIKE PROTEIN"/>
    <property type="match status" value="1"/>
</dbReference>
<evidence type="ECO:0000256" key="1">
    <source>
        <dbReference type="SAM" id="MobiDB-lite"/>
    </source>
</evidence>
<dbReference type="SUPFAM" id="SSF56672">
    <property type="entry name" value="DNA/RNA polymerases"/>
    <property type="match status" value="1"/>
</dbReference>
<gene>
    <name evidence="2" type="primary">AVEN_255928_1</name>
    <name evidence="2" type="ORF">NPIL_572901</name>
</gene>
<protein>
    <submittedName>
        <fullName evidence="2">Integrase catalytic domain-containing protein</fullName>
    </submittedName>
</protein>
<evidence type="ECO:0000313" key="3">
    <source>
        <dbReference type="Proteomes" id="UP000887013"/>
    </source>
</evidence>
<evidence type="ECO:0000313" key="2">
    <source>
        <dbReference type="EMBL" id="GFT43585.1"/>
    </source>
</evidence>
<dbReference type="GO" id="GO:0071897">
    <property type="term" value="P:DNA biosynthetic process"/>
    <property type="evidence" value="ECO:0007669"/>
    <property type="project" value="UniProtKB-ARBA"/>
</dbReference>
<dbReference type="AlphaFoldDB" id="A0A8X6P007"/>
<dbReference type="PANTHER" id="PTHR47331">
    <property type="entry name" value="PHD-TYPE DOMAIN-CONTAINING PROTEIN"/>
    <property type="match status" value="1"/>
</dbReference>
<sequence length="489" mass="55982">MIHLLAIRFHQNNSDKTTSNSRKEESDDSVASVSSCQTETKTQRVLLQTASVIARYNKQFRNCRLLADTAAQRSFVERKFLRLLKLPVIRKEKLSVYSFGDTSPVEKTLNVVKISKHLKGLKLADTTNSDANVSVLIGADNYYDVMTGRIKRISRKLVAAESLYGWCLIGISEPPNKNSSDSFAMKVVVEEDISKQLEAFWQLENLGIEPVNENLNCKDNKILQKFEENIQFRDGRYVVKLPWKDNLKESLDNNYEIAHERFSKLCHKFKSDQSLYTEYKNVIDSYVEQNIVERVPNSNVVGGAEFYLPHRAVIRHDRVSSKLRIVFDASSHKRGKFSLNDSLHIELDDSDKNVTKFFWTDNPESFSEYLEVLRFNRVLFGINSSPFLLTATIKYHLKKYSSLFPQTHELLNKFVYVDDVLGGQSTVASAYTTSVECVQIFSEANMPLHKWATNSAELRELWEKNGFSIETSSNSIGQNMINYKVLGIS</sequence>
<proteinExistence type="predicted"/>
<feature type="region of interest" description="Disordered" evidence="1">
    <location>
        <begin position="13"/>
        <end position="34"/>
    </location>
</feature>